<evidence type="ECO:0000313" key="2">
    <source>
        <dbReference type="Proteomes" id="UP001281147"/>
    </source>
</evidence>
<proteinExistence type="predicted"/>
<reference evidence="1" key="1">
    <citation type="submission" date="2023-07" db="EMBL/GenBank/DDBJ databases">
        <title>Black Yeasts Isolated from many extreme environments.</title>
        <authorList>
            <person name="Coleine C."/>
            <person name="Stajich J.E."/>
            <person name="Selbmann L."/>
        </authorList>
    </citation>
    <scope>NUCLEOTIDE SEQUENCE</scope>
    <source>
        <strain evidence="1">CCFEE 5714</strain>
    </source>
</reference>
<comment type="caution">
    <text evidence="1">The sequence shown here is derived from an EMBL/GenBank/DDBJ whole genome shotgun (WGS) entry which is preliminary data.</text>
</comment>
<dbReference type="Proteomes" id="UP001281147">
    <property type="component" value="Unassembled WGS sequence"/>
</dbReference>
<gene>
    <name evidence="1" type="ORF">LTR37_006997</name>
</gene>
<keyword evidence="2" id="KW-1185">Reference proteome</keyword>
<name>A0ACC3NG86_9PEZI</name>
<evidence type="ECO:0000313" key="1">
    <source>
        <dbReference type="EMBL" id="KAK3715509.1"/>
    </source>
</evidence>
<dbReference type="EMBL" id="JAUTXU010000048">
    <property type="protein sequence ID" value="KAK3715509.1"/>
    <property type="molecule type" value="Genomic_DNA"/>
</dbReference>
<sequence length="1562" mass="176463">MSAITDQTTDEDLPQAWATFIARINKKTEWNLDEKNPESVDQMISHINPAKEEPAESHEKAKKVWRSTLVSVDRLGVFVQRFGGFAVQVASVAFGPSQQCFNAINFVITAAQKYKEVFANITTLMERISVFLENLSMYMDNSNAEVKLDKRLRKTVYRVLECLVNILETTHSLTTDWKARMKLKAKSFAFGEDDGIKASLTVLETLVSDFTGAQISMIVQDLSEAARNVRGIDKKLDVLSDAAERQTTIMTQQTTTLTQQTTTLNGQTAMLTHQTTTLDHHTTTLSQLAAADDKQAAREQEVKDLETIRKALQIDDSKRSWDRQAELWATHVEGTGQWLLERPSLSKWANPKSTALEVFTLRAPSGFGKSYLSSVVTHHLQQQHRGDGRVVVAYYYFQKEAGEKTTRQMNKAVKTVIWQLSQACRQFAKEAAKVCESGVDLDNTSNAWKRLITDSSAKGVDATLFVVLDGLDELDSEPGKPLLSIINQVRPGTTSSVERTTSLGVRLFITGAPEVLDPLRDSIEPSLPEINLEPAAETEAYVNEADLVLYIEDRINRTERLQQLDDALKERIKKELAKGARGAYSRLSYLLDDLVNLQNTSQIEDILKRANQSLTEMVADKIDALNKTLTRNEVIEANVLLDWVTASFGALSVSEYEAILALGSDGQPLGLEERIRKKYTELFSFDENKLITLRDGVEEFLKQENDTLLEQGRTSQGSKGAIQEGEVSLVRKVIQSHFRHVFGDGEVYARFEFEDFFEKKLGAQAVKLRLNPAESHLKVLQACFITICSKYDEAQVKALLPYAGEWFLDHLQEVDLSETDTLAKQDLGRKATRVLQEPALIESWWARDRTDHLAGVFIYPETGKPLLEALYNLLKDSSVHKGLSDLPNEREWVVKVTSEESPDWALYGKVALAMARRWLDCDEKDVWKPAFLWLRGWRVSMRGGEAKYSDPVSVELISDVEKWAHEQLTEEGDAGRWHLRVAETLREYERYEDAAKRYREAIALRPEEWKLQVGLAEALGLSTQYDEAVETLRSLIESKRVLLDADETFTKLYWDCLLHDLGEWHSKRKDFDAARAAYQEILDHGFQEKDPPAFLHKAVVSMISVMNHQGLSADAIRLLDQMSERMDSDGHTWAAKLFKEYSANNDFHRSLYLVGKRNLTGAIVRNYDHALGSALVQQTARIRMEILWHFGNLQYAAASMTARDAAIETWCQIVFQEPVDNEDFDISYLRVIAAKRAASASLTEAKRMGVHSAEAAEHLARLEKLLKADYGTLAEINGPRLMLARAHHISGRQSVVKNLLRDLIREIVELIEQVESDGLGEGQLNDGYYRLAMFLGHFDNDSNALAAWLQYMPTNTSVTRVEEDGSEDKSQVQEKPPEMEQNGQPQADGGAERQHTDEGTTADAKNSPVAISKQDEAIRLMKPAVERHVGIFCEGICGTEWTYADNIYACRDCIDTHLCAPCYTKLKSLELEVPDCAPDHSHLHIPPLDKRASGMIPADRVMVGQTSMLRKDWLEMLKREWQIDEESLKAARQFADAAHKIRRAWRIFKLGRNSERSQPQEP</sequence>
<accession>A0ACC3NG86</accession>
<organism evidence="1 2">
    <name type="scientific">Vermiconidia calcicola</name>
    <dbReference type="NCBI Taxonomy" id="1690605"/>
    <lineage>
        <taxon>Eukaryota</taxon>
        <taxon>Fungi</taxon>
        <taxon>Dikarya</taxon>
        <taxon>Ascomycota</taxon>
        <taxon>Pezizomycotina</taxon>
        <taxon>Dothideomycetes</taxon>
        <taxon>Dothideomycetidae</taxon>
        <taxon>Mycosphaerellales</taxon>
        <taxon>Extremaceae</taxon>
        <taxon>Vermiconidia</taxon>
    </lineage>
</organism>
<protein>
    <submittedName>
        <fullName evidence="1">Uncharacterized protein</fullName>
    </submittedName>
</protein>